<keyword evidence="1" id="KW-0812">Transmembrane</keyword>
<dbReference type="AlphaFoldDB" id="A0A8J7YTM4"/>
<evidence type="ECO:0000313" key="5">
    <source>
        <dbReference type="Proteomes" id="UP000750197"/>
    </source>
</evidence>
<dbReference type="Proteomes" id="UP000716004">
    <property type="component" value="Unassembled WGS sequence"/>
</dbReference>
<feature type="transmembrane region" description="Helical" evidence="1">
    <location>
        <begin position="289"/>
        <end position="314"/>
    </location>
</feature>
<feature type="transmembrane region" description="Helical" evidence="1">
    <location>
        <begin position="213"/>
        <end position="237"/>
    </location>
</feature>
<organism evidence="4 5">
    <name type="scientific">Candidatus Sysuiplasma superficiale</name>
    <dbReference type="NCBI Taxonomy" id="2823368"/>
    <lineage>
        <taxon>Archaea</taxon>
        <taxon>Methanobacteriati</taxon>
        <taxon>Thermoplasmatota</taxon>
        <taxon>Thermoplasmata</taxon>
        <taxon>Candidatus Sysuiplasmatales</taxon>
        <taxon>Candidatus Sysuiplasmataceae</taxon>
        <taxon>Candidatus Sysuiplasma</taxon>
    </lineage>
</organism>
<feature type="transmembrane region" description="Helical" evidence="1">
    <location>
        <begin position="7"/>
        <end position="32"/>
    </location>
</feature>
<proteinExistence type="predicted"/>
<feature type="domain" description="Major facilitator superfamily (MFS) profile" evidence="2">
    <location>
        <begin position="1"/>
        <end position="388"/>
    </location>
</feature>
<keyword evidence="1" id="KW-0472">Membrane</keyword>
<evidence type="ECO:0000313" key="4">
    <source>
        <dbReference type="EMBL" id="MBX8645061.1"/>
    </source>
</evidence>
<feature type="transmembrane region" description="Helical" evidence="1">
    <location>
        <begin position="165"/>
        <end position="187"/>
    </location>
</feature>
<dbReference type="InterPro" id="IPR011701">
    <property type="entry name" value="MFS"/>
</dbReference>
<evidence type="ECO:0000256" key="1">
    <source>
        <dbReference type="SAM" id="Phobius"/>
    </source>
</evidence>
<dbReference type="Proteomes" id="UP000750197">
    <property type="component" value="Unassembled WGS sequence"/>
</dbReference>
<feature type="transmembrane region" description="Helical" evidence="1">
    <location>
        <begin position="105"/>
        <end position="129"/>
    </location>
</feature>
<dbReference type="GO" id="GO:0022857">
    <property type="term" value="F:transmembrane transporter activity"/>
    <property type="evidence" value="ECO:0007669"/>
    <property type="project" value="InterPro"/>
</dbReference>
<accession>A0A8J7YTM4</accession>
<feature type="transmembrane region" description="Helical" evidence="1">
    <location>
        <begin position="38"/>
        <end position="61"/>
    </location>
</feature>
<dbReference type="InterPro" id="IPR020846">
    <property type="entry name" value="MFS_dom"/>
</dbReference>
<gene>
    <name evidence="3" type="ORF">J9259_02510</name>
    <name evidence="4" type="ORF">KIY12_10160</name>
</gene>
<name>A0A8J7YTM4_9ARCH</name>
<dbReference type="PANTHER" id="PTHR23520:SF5">
    <property type="entry name" value="TRANSPORTER, PUTATIVE (AFU_ORTHOLOGUE AFUA_3G04000)-RELATED"/>
    <property type="match status" value="1"/>
</dbReference>
<dbReference type="SUPFAM" id="SSF103473">
    <property type="entry name" value="MFS general substrate transporter"/>
    <property type="match status" value="1"/>
</dbReference>
<feature type="transmembrane region" description="Helical" evidence="1">
    <location>
        <begin position="249"/>
        <end position="268"/>
    </location>
</feature>
<dbReference type="Gene3D" id="1.20.1250.20">
    <property type="entry name" value="MFS general substrate transporter like domains"/>
    <property type="match status" value="2"/>
</dbReference>
<dbReference type="InterPro" id="IPR036259">
    <property type="entry name" value="MFS_trans_sf"/>
</dbReference>
<feature type="transmembrane region" description="Helical" evidence="1">
    <location>
        <begin position="73"/>
        <end position="99"/>
    </location>
</feature>
<evidence type="ECO:0000259" key="2">
    <source>
        <dbReference type="PROSITE" id="PS50850"/>
    </source>
</evidence>
<feature type="transmembrane region" description="Helical" evidence="1">
    <location>
        <begin position="141"/>
        <end position="159"/>
    </location>
</feature>
<dbReference type="Pfam" id="PF07690">
    <property type="entry name" value="MFS_1"/>
    <property type="match status" value="2"/>
</dbReference>
<reference evidence="4" key="1">
    <citation type="submission" date="2021-05" db="EMBL/GenBank/DDBJ databases">
        <title>Genomic insights into ecological role and evolution of a novel Thermoplasmata order Candidatus Sysuiplasmatales.</title>
        <authorList>
            <person name="Yuan Y."/>
        </authorList>
    </citation>
    <scope>NUCLEOTIDE SEQUENCE</scope>
    <source>
        <strain evidence="4">TUT19-bin139</strain>
        <strain evidence="3">YP2-bin.285</strain>
    </source>
</reference>
<dbReference type="EMBL" id="JAGVSJ010000003">
    <property type="protein sequence ID" value="MBX8631383.1"/>
    <property type="molecule type" value="Genomic_DNA"/>
</dbReference>
<feature type="transmembrane region" description="Helical" evidence="1">
    <location>
        <begin position="362"/>
        <end position="383"/>
    </location>
</feature>
<keyword evidence="1" id="KW-1133">Transmembrane helix</keyword>
<comment type="caution">
    <text evidence="4">The sequence shown here is derived from an EMBL/GenBank/DDBJ whole genome shotgun (WGS) entry which is preliminary data.</text>
</comment>
<dbReference type="EMBL" id="JAHEAC010000159">
    <property type="protein sequence ID" value="MBX8645061.1"/>
    <property type="molecule type" value="Genomic_DNA"/>
</dbReference>
<evidence type="ECO:0000313" key="3">
    <source>
        <dbReference type="EMBL" id="MBX8631383.1"/>
    </source>
</evidence>
<dbReference type="PANTHER" id="PTHR23520">
    <property type="entry name" value="TRANSPORTER, PUTATIVE (AFU_ORTHOLOGUE AFUA_3G04000)-RELATED"/>
    <property type="match status" value="1"/>
</dbReference>
<protein>
    <submittedName>
        <fullName evidence="4">MFS transporter</fullName>
    </submittedName>
</protein>
<dbReference type="PROSITE" id="PS50850">
    <property type="entry name" value="MFS"/>
    <property type="match status" value="1"/>
</dbReference>
<sequence length="403" mass="42977">MGANRDLYLLVISRGARSIAGGILSVVIGLYYKHQLHLSLTIIGVLFGIGALFTPLLALWIGRYSDRHGRKKLLLLTLGFLPLAVLIMLLTSNLFLLAVSSALGGFGIAGGLVGGGVGASVAPMQTALLAEKTNSSNRTTVFSAFTIVSSVTGSAGALLSNISNYYTLFAIALAFSAFSFVAVLPVHENFAPVKRVRGEASADRKDMSLIKKFATTGMLNGASQGLIIPFLPIILRYHFLLTMGEIGDLFAIGGLLTAFSMIFTPYLTSKLGFVRFIVVSRTISTAFTLVFPFVTSAIVASVCYLAFTSFRAIALPSQQSLMMDIVSEKSRAFATGSNQSARLFPAVLGSLSSGAMQEAFPIYVPFEIAVALNAVNIYLYHLFFGRMPEANRAGRSGPALHLD</sequence>